<name>A0A6L5B7K1_APIGR</name>
<comment type="caution">
    <text evidence="2">The sequence shown here is derived from an EMBL/GenBank/DDBJ whole genome shotgun (WGS) entry which is preliminary data.</text>
</comment>
<dbReference type="Proteomes" id="UP000593563">
    <property type="component" value="Unassembled WGS sequence"/>
</dbReference>
<keyword evidence="1" id="KW-0175">Coiled coil</keyword>
<proteinExistence type="predicted"/>
<dbReference type="GO" id="GO:0008194">
    <property type="term" value="F:UDP-glycosyltransferase activity"/>
    <property type="evidence" value="ECO:0007669"/>
    <property type="project" value="UniProtKB-ARBA"/>
</dbReference>
<dbReference type="Gene3D" id="3.40.50.2000">
    <property type="entry name" value="Glycogen Phosphorylase B"/>
    <property type="match status" value="1"/>
</dbReference>
<reference evidence="2" key="1">
    <citation type="submission" date="2020-01" db="EMBL/GenBank/DDBJ databases">
        <title>The Celery Genome Sequence Reveals Sequential Paleo-tetraploidization, Resistance Gene Elimination, Karyotype Evolution, and Functional Innovation in Apiales.</title>
        <authorList>
            <person name="Song X."/>
        </authorList>
    </citation>
    <scope>NUCLEOTIDE SEQUENCE</scope>
    <source>
        <tissue evidence="2">Leaf</tissue>
    </source>
</reference>
<dbReference type="SUPFAM" id="SSF53756">
    <property type="entry name" value="UDP-Glycosyltransferase/glycogen phosphorylase"/>
    <property type="match status" value="1"/>
</dbReference>
<dbReference type="GO" id="GO:1901135">
    <property type="term" value="P:carbohydrate derivative metabolic process"/>
    <property type="evidence" value="ECO:0007669"/>
    <property type="project" value="UniProtKB-ARBA"/>
</dbReference>
<gene>
    <name evidence="2" type="ORF">AG4045_030743</name>
</gene>
<dbReference type="EMBL" id="WRXP01003797">
    <property type="protein sequence ID" value="KAF1001570.1"/>
    <property type="molecule type" value="Genomic_DNA"/>
</dbReference>
<dbReference type="PANTHER" id="PTHR48044:SF29">
    <property type="entry name" value="GLYCOSYLTRANSFERASE"/>
    <property type="match status" value="1"/>
</dbReference>
<accession>A0A6L5B7K1</accession>
<evidence type="ECO:0000313" key="3">
    <source>
        <dbReference type="Proteomes" id="UP000593563"/>
    </source>
</evidence>
<keyword evidence="3" id="KW-1185">Reference proteome</keyword>
<dbReference type="AlphaFoldDB" id="A0A6L5B7K1"/>
<evidence type="ECO:0000256" key="1">
    <source>
        <dbReference type="SAM" id="Coils"/>
    </source>
</evidence>
<feature type="coiled-coil region" evidence="1">
    <location>
        <begin position="183"/>
        <end position="210"/>
    </location>
</feature>
<sequence>MDTLKRAFDRAEPNFSNILKIVRPDLLIYDFMRPWPADAAKRLKIPAVQFIATSSAMTSVMLHVYKAPGFKFPFSKIYYRDYERVHEEKLRIKSVENDLVMKSLERSTDIILIKGFKEMDGKYSKYLSAMTQKRVVQVGPLVQLPTCKDENCEIIQWLNKKEKGSTIFVSFGMIKKVVVDKDGEAARKKAKQMKNKIKRKEEEYIDEMVKELLKICKKKNF</sequence>
<dbReference type="PANTHER" id="PTHR48044">
    <property type="entry name" value="GLYCOSYLTRANSFERASE"/>
    <property type="match status" value="1"/>
</dbReference>
<protein>
    <submittedName>
        <fullName evidence="2">Uncharacterized protein</fullName>
    </submittedName>
</protein>
<evidence type="ECO:0000313" key="2">
    <source>
        <dbReference type="EMBL" id="KAF1001570.1"/>
    </source>
</evidence>
<organism evidence="2 3">
    <name type="scientific">Apium graveolens</name>
    <name type="common">Celery</name>
    <dbReference type="NCBI Taxonomy" id="4045"/>
    <lineage>
        <taxon>Eukaryota</taxon>
        <taxon>Viridiplantae</taxon>
        <taxon>Streptophyta</taxon>
        <taxon>Embryophyta</taxon>
        <taxon>Tracheophyta</taxon>
        <taxon>Spermatophyta</taxon>
        <taxon>Magnoliopsida</taxon>
        <taxon>eudicotyledons</taxon>
        <taxon>Gunneridae</taxon>
        <taxon>Pentapetalae</taxon>
        <taxon>asterids</taxon>
        <taxon>campanulids</taxon>
        <taxon>Apiales</taxon>
        <taxon>Apiaceae</taxon>
        <taxon>Apioideae</taxon>
        <taxon>apioid superclade</taxon>
        <taxon>Apieae</taxon>
        <taxon>Apium</taxon>
    </lineage>
</organism>